<comment type="caution">
    <text evidence="1">The sequence shown here is derived from an EMBL/GenBank/DDBJ whole genome shotgun (WGS) entry which is preliminary data.</text>
</comment>
<dbReference type="EMBL" id="CAJVQC010113284">
    <property type="protein sequence ID" value="CAG8835959.1"/>
    <property type="molecule type" value="Genomic_DNA"/>
</dbReference>
<protein>
    <submittedName>
        <fullName evidence="1">6319_t:CDS:1</fullName>
    </submittedName>
</protein>
<proteinExistence type="predicted"/>
<reference evidence="1" key="1">
    <citation type="submission" date="2021-06" db="EMBL/GenBank/DDBJ databases">
        <authorList>
            <person name="Kallberg Y."/>
            <person name="Tangrot J."/>
            <person name="Rosling A."/>
        </authorList>
    </citation>
    <scope>NUCLEOTIDE SEQUENCE</scope>
    <source>
        <strain evidence="1">MA461A</strain>
    </source>
</reference>
<gene>
    <name evidence="1" type="ORF">RPERSI_LOCUS29748</name>
</gene>
<organism evidence="1 2">
    <name type="scientific">Racocetra persica</name>
    <dbReference type="NCBI Taxonomy" id="160502"/>
    <lineage>
        <taxon>Eukaryota</taxon>
        <taxon>Fungi</taxon>
        <taxon>Fungi incertae sedis</taxon>
        <taxon>Mucoromycota</taxon>
        <taxon>Glomeromycotina</taxon>
        <taxon>Glomeromycetes</taxon>
        <taxon>Diversisporales</taxon>
        <taxon>Gigasporaceae</taxon>
        <taxon>Racocetra</taxon>
    </lineage>
</organism>
<dbReference type="Proteomes" id="UP000789920">
    <property type="component" value="Unassembled WGS sequence"/>
</dbReference>
<evidence type="ECO:0000313" key="2">
    <source>
        <dbReference type="Proteomes" id="UP000789920"/>
    </source>
</evidence>
<keyword evidence="2" id="KW-1185">Reference proteome</keyword>
<accession>A0ACA9SD19</accession>
<name>A0ACA9SD19_9GLOM</name>
<evidence type="ECO:0000313" key="1">
    <source>
        <dbReference type="EMBL" id="CAG8835959.1"/>
    </source>
</evidence>
<feature type="non-terminal residue" evidence="1">
    <location>
        <position position="71"/>
    </location>
</feature>
<feature type="non-terminal residue" evidence="1">
    <location>
        <position position="1"/>
    </location>
</feature>
<sequence length="71" mass="7955">AIILTSKMQANFKAVPSSEITQSQRRRYAGVSETGIQQTDKGKSKEVIESGELVLLEDQGFEKRKEMLRLA</sequence>